<dbReference type="VEuPathDB" id="FungiDB:PCH_Pc21g06620"/>
<proteinExistence type="predicted"/>
<organism evidence="1 2">
    <name type="scientific">Penicillium rubens (strain ATCC 28089 / DSM 1075 / NRRL 1951 / Wisconsin 54-1255)</name>
    <name type="common">Penicillium chrysogenum</name>
    <dbReference type="NCBI Taxonomy" id="500485"/>
    <lineage>
        <taxon>Eukaryota</taxon>
        <taxon>Fungi</taxon>
        <taxon>Dikarya</taxon>
        <taxon>Ascomycota</taxon>
        <taxon>Pezizomycotina</taxon>
        <taxon>Eurotiomycetes</taxon>
        <taxon>Eurotiomycetidae</taxon>
        <taxon>Eurotiales</taxon>
        <taxon>Aspergillaceae</taxon>
        <taxon>Penicillium</taxon>
        <taxon>Penicillium chrysogenum species complex</taxon>
    </lineage>
</organism>
<reference evidence="1 2" key="1">
    <citation type="journal article" date="2008" name="Nat. Biotechnol.">
        <title>Genome sequencing and analysis of the filamentous fungus Penicillium chrysogenum.</title>
        <authorList>
            <person name="van den Berg M.A."/>
            <person name="Albang R."/>
            <person name="Albermann K."/>
            <person name="Badger J.H."/>
            <person name="Daran J.-M."/>
            <person name="Driessen A.J.M."/>
            <person name="Garcia-Estrada C."/>
            <person name="Fedorova N.D."/>
            <person name="Harris D.M."/>
            <person name="Heijne W.H.M."/>
            <person name="Joardar V.S."/>
            <person name="Kiel J.A.K.W."/>
            <person name="Kovalchuk A."/>
            <person name="Martin J.F."/>
            <person name="Nierman W.C."/>
            <person name="Nijland J.G."/>
            <person name="Pronk J.T."/>
            <person name="Roubos J.A."/>
            <person name="van der Klei I.J."/>
            <person name="van Peij N.N.M.E."/>
            <person name="Veenhuis M."/>
            <person name="von Doehren H."/>
            <person name="Wagner C."/>
            <person name="Wortman J.R."/>
            <person name="Bovenberg R.A.L."/>
        </authorList>
    </citation>
    <scope>NUCLEOTIDE SEQUENCE [LARGE SCALE GENOMIC DNA]</scope>
    <source>
        <strain evidence="2">ATCC 28089 / DSM 1075 / NRRL 1951 / Wisconsin 54-1255</strain>
    </source>
</reference>
<protein>
    <submittedName>
        <fullName evidence="1">Uncharacterized protein</fullName>
    </submittedName>
</protein>
<accession>B6HJC6</accession>
<evidence type="ECO:0000313" key="1">
    <source>
        <dbReference type="EMBL" id="CAP95559.1"/>
    </source>
</evidence>
<dbReference type="OMA" id="PRAICQK"/>
<gene>
    <name evidence="1" type="ORF">Pc21g06620</name>
    <name evidence="1" type="ORF">PCH_Pc21g06620</name>
</gene>
<sequence length="179" mass="20105">MDTHLYGIGPHVLRPQRPEVTLQVSFRSVEVYGVYTEWIVSYPCAHPSPDWRDPWIQSGRPIGQGGLAYMHPAGLLQHIMPLAQHRNDPRAICQKYIFTQPDILKLTVMNILIPDEGNAGATNAPWILPRYRLDFLMGKDPTLREKSGDSSILEHAAKDFQMAALTHKRPSGDDNSPIG</sequence>
<name>B6HJC6_PENRW</name>
<dbReference type="EMBL" id="AM920436">
    <property type="protein sequence ID" value="CAP95559.1"/>
    <property type="molecule type" value="Genomic_DNA"/>
</dbReference>
<dbReference type="Proteomes" id="UP000000724">
    <property type="component" value="Contig Pc00c21"/>
</dbReference>
<dbReference type="AlphaFoldDB" id="B6HJC6"/>
<evidence type="ECO:0000313" key="2">
    <source>
        <dbReference type="Proteomes" id="UP000000724"/>
    </source>
</evidence>
<dbReference type="HOGENOM" id="CLU_1503945_0_0_1"/>
<keyword evidence="2" id="KW-1185">Reference proteome</keyword>